<dbReference type="HOGENOM" id="CLU_039877_0_0_1"/>
<dbReference type="CTD" id="9803115"/>
<proteinExistence type="predicted"/>
<dbReference type="OMA" id="CHANLRR"/>
<dbReference type="AlphaFoldDB" id="E3LEZ9"/>
<dbReference type="RefSeq" id="XP_003116781.2">
    <property type="nucleotide sequence ID" value="XM_003116733.2"/>
</dbReference>
<evidence type="ECO:0000313" key="2">
    <source>
        <dbReference type="Proteomes" id="UP000008281"/>
    </source>
</evidence>
<gene>
    <name evidence="1" type="ORF">CRE_02095</name>
</gene>
<dbReference type="InterPro" id="IPR009497">
    <property type="entry name" value="Regulator_protein_PHA-1"/>
</dbReference>
<dbReference type="GeneID" id="9803115"/>
<reference evidence="1" key="1">
    <citation type="submission" date="2007-07" db="EMBL/GenBank/DDBJ databases">
        <title>PCAP assembly of the Caenorhabditis remanei genome.</title>
        <authorList>
            <consortium name="The Caenorhabditis remanei Sequencing Consortium"/>
            <person name="Wilson R.K."/>
        </authorList>
    </citation>
    <scope>NUCLEOTIDE SEQUENCE [LARGE SCALE GENOMIC DNA]</scope>
    <source>
        <strain evidence="1">PB4641</strain>
    </source>
</reference>
<protein>
    <submittedName>
        <fullName evidence="1">Uncharacterized protein</fullName>
    </submittedName>
</protein>
<dbReference type="OrthoDB" id="77564at2759"/>
<keyword evidence="2" id="KW-1185">Reference proteome</keyword>
<dbReference type="InParanoid" id="E3LEZ9"/>
<sequence>MLSSPPIFDESLGSKVFNNPHLLEAIVSFLIPNCENNLTTRLINKSFNSMFLQLIRRSHRKMKLEFIGDGELVEGCEKDWIFINYRKIKKSLIPGYFRFLNKVVGVKVEEIITKNLWMTRYTFFTHLHDVIHSLLIGSNRGSVRKLIGLEEICVFDGCQDCANISRKCVEYGPLNFKVLQAIKHPIHYKRLYVSDGLLETIANYCTRRSTNKEGCFNVLDETILPSISCETLVLWINERRDFWENGEFRRGDRFPIPREVLDVIIKKWNVNSIEIRMIYRACESKCNGEWLGTGYFTKFKFNDPYFTIDKSDKRIDNIYVNLSVSSICTRSLGYSDAVPWEDTKFKNFFPIIRRLFPTRKLSIVCSHWRYGDCGSLEGFMKNVLNVIQLEKQQKFEVDVQFFTDVSKLKWGNSEESEGLAEIPSEYSVTSDRFECILKSLPFDVEHGPERYDIIKWIGRRFQVKNIEMDFTLNLDIYVKQHELRELNINKRLIEKNPNSLIVFFM</sequence>
<accession>E3LEZ9</accession>
<dbReference type="KEGG" id="crq:GCK72_005253"/>
<evidence type="ECO:0000313" key="1">
    <source>
        <dbReference type="EMBL" id="EFO85647.1"/>
    </source>
</evidence>
<organism evidence="2">
    <name type="scientific">Caenorhabditis remanei</name>
    <name type="common">Caenorhabditis vulgaris</name>
    <dbReference type="NCBI Taxonomy" id="31234"/>
    <lineage>
        <taxon>Eukaryota</taxon>
        <taxon>Metazoa</taxon>
        <taxon>Ecdysozoa</taxon>
        <taxon>Nematoda</taxon>
        <taxon>Chromadorea</taxon>
        <taxon>Rhabditida</taxon>
        <taxon>Rhabditina</taxon>
        <taxon>Rhabditomorpha</taxon>
        <taxon>Rhabditoidea</taxon>
        <taxon>Rhabditidae</taxon>
        <taxon>Peloderinae</taxon>
        <taxon>Caenorhabditis</taxon>
    </lineage>
</organism>
<name>E3LEZ9_CAERE</name>
<dbReference type="EMBL" id="DS268408">
    <property type="protein sequence ID" value="EFO85647.1"/>
    <property type="molecule type" value="Genomic_DNA"/>
</dbReference>
<dbReference type="Pfam" id="PF06542">
    <property type="entry name" value="PHA-1"/>
    <property type="match status" value="1"/>
</dbReference>
<dbReference type="Proteomes" id="UP000008281">
    <property type="component" value="Unassembled WGS sequence"/>
</dbReference>